<dbReference type="InterPro" id="IPR005843">
    <property type="entry name" value="A-D-PHexomutase_C"/>
</dbReference>
<dbReference type="EMBL" id="DRNH01000169">
    <property type="protein sequence ID" value="HFB53717.1"/>
    <property type="molecule type" value="Genomic_DNA"/>
</dbReference>
<proteinExistence type="predicted"/>
<evidence type="ECO:0000256" key="2">
    <source>
        <dbReference type="ARBA" id="ARBA00022553"/>
    </source>
</evidence>
<gene>
    <name evidence="7" type="ORF">ENJ67_03210</name>
</gene>
<dbReference type="GO" id="GO:0046872">
    <property type="term" value="F:metal ion binding"/>
    <property type="evidence" value="ECO:0007669"/>
    <property type="project" value="UniProtKB-KW"/>
</dbReference>
<name>A0A7C3GJ33_9BACT</name>
<feature type="domain" description="Alpha-D-phosphohexomutase C-terminal" evidence="6">
    <location>
        <begin position="11"/>
        <end position="92"/>
    </location>
</feature>
<keyword evidence="3" id="KW-0479">Metal-binding</keyword>
<keyword evidence="4" id="KW-0460">Magnesium</keyword>
<dbReference type="Proteomes" id="UP000886390">
    <property type="component" value="Unassembled WGS sequence"/>
</dbReference>
<dbReference type="PANTHER" id="PTHR43771">
    <property type="entry name" value="PHOSPHOMANNOMUTASE"/>
    <property type="match status" value="1"/>
</dbReference>
<organism evidence="7">
    <name type="scientific">Sulfurimonas autotrophica</name>
    <dbReference type="NCBI Taxonomy" id="202747"/>
    <lineage>
        <taxon>Bacteria</taxon>
        <taxon>Pseudomonadati</taxon>
        <taxon>Campylobacterota</taxon>
        <taxon>Epsilonproteobacteria</taxon>
        <taxon>Campylobacterales</taxon>
        <taxon>Sulfurimonadaceae</taxon>
        <taxon>Sulfurimonas</taxon>
    </lineage>
</organism>
<sequence>EKLPQVFSTEEIKVETTEAQKFKIIDKVKELLQNPPADFPRIKDIIDVDGVRINFEKGWGLVRASNTTPVLVTRFESTEEAEAKKYEDAINKLIQKAKDSL</sequence>
<comment type="caution">
    <text evidence="7">The sequence shown here is derived from an EMBL/GenBank/DDBJ whole genome shotgun (WGS) entry which is preliminary data.</text>
</comment>
<accession>A0A7C3GJ33</accession>
<evidence type="ECO:0000256" key="4">
    <source>
        <dbReference type="ARBA" id="ARBA00022842"/>
    </source>
</evidence>
<keyword evidence="5" id="KW-0413">Isomerase</keyword>
<keyword evidence="2" id="KW-0597">Phosphoprotein</keyword>
<dbReference type="Gene3D" id="3.30.310.50">
    <property type="entry name" value="Alpha-D-phosphohexomutase, C-terminal domain"/>
    <property type="match status" value="1"/>
</dbReference>
<evidence type="ECO:0000313" key="7">
    <source>
        <dbReference type="EMBL" id="HFB53717.1"/>
    </source>
</evidence>
<comment type="cofactor">
    <cofactor evidence="1">
        <name>Mg(2+)</name>
        <dbReference type="ChEBI" id="CHEBI:18420"/>
    </cofactor>
</comment>
<reference evidence="7" key="1">
    <citation type="journal article" date="2020" name="mSystems">
        <title>Genome- and Community-Level Interaction Insights into Carbon Utilization and Element Cycling Functions of Hydrothermarchaeota in Hydrothermal Sediment.</title>
        <authorList>
            <person name="Zhou Z."/>
            <person name="Liu Y."/>
            <person name="Xu W."/>
            <person name="Pan J."/>
            <person name="Luo Z.H."/>
            <person name="Li M."/>
        </authorList>
    </citation>
    <scope>NUCLEOTIDE SEQUENCE [LARGE SCALE GENOMIC DNA]</scope>
    <source>
        <strain evidence="7">HyVt-507</strain>
    </source>
</reference>
<evidence type="ECO:0000256" key="5">
    <source>
        <dbReference type="ARBA" id="ARBA00023235"/>
    </source>
</evidence>
<evidence type="ECO:0000256" key="1">
    <source>
        <dbReference type="ARBA" id="ARBA00001946"/>
    </source>
</evidence>
<evidence type="ECO:0000259" key="6">
    <source>
        <dbReference type="Pfam" id="PF00408"/>
    </source>
</evidence>
<dbReference type="SUPFAM" id="SSF55957">
    <property type="entry name" value="Phosphoglucomutase, C-terminal domain"/>
    <property type="match status" value="1"/>
</dbReference>
<dbReference type="Pfam" id="PF00408">
    <property type="entry name" value="PGM_PMM_IV"/>
    <property type="match status" value="1"/>
</dbReference>
<dbReference type="PANTHER" id="PTHR43771:SF2">
    <property type="entry name" value="PHOSPHOMANNOMUTASE_PHOSPHOGLUCOMUTASE"/>
    <property type="match status" value="1"/>
</dbReference>
<dbReference type="AlphaFoldDB" id="A0A7C3GJ33"/>
<evidence type="ECO:0000256" key="3">
    <source>
        <dbReference type="ARBA" id="ARBA00022723"/>
    </source>
</evidence>
<feature type="non-terminal residue" evidence="7">
    <location>
        <position position="1"/>
    </location>
</feature>
<dbReference type="InterPro" id="IPR036900">
    <property type="entry name" value="A-D-PHexomutase_C_sf"/>
</dbReference>
<dbReference type="GO" id="GO:0016868">
    <property type="term" value="F:intramolecular phosphotransferase activity"/>
    <property type="evidence" value="ECO:0007669"/>
    <property type="project" value="InterPro"/>
</dbReference>
<protein>
    <submittedName>
        <fullName evidence="7">Phosphomannomutase/phosphoglucomutase</fullName>
    </submittedName>
</protein>